<gene>
    <name evidence="2" type="ORF">H2O73_21785</name>
</gene>
<dbReference type="InterPro" id="IPR010791">
    <property type="entry name" value="AttH_dom"/>
</dbReference>
<accession>A0A7W2FVH9</accession>
<name>A0A7W2FVH9_9VIBR</name>
<dbReference type="RefSeq" id="WP_182110878.1">
    <property type="nucleotide sequence ID" value="NZ_JACFYF010000471.1"/>
</dbReference>
<dbReference type="Gene3D" id="2.40.370.10">
    <property type="entry name" value="AttH-like domain"/>
    <property type="match status" value="1"/>
</dbReference>
<feature type="non-terminal residue" evidence="2">
    <location>
        <position position="73"/>
    </location>
</feature>
<evidence type="ECO:0000259" key="1">
    <source>
        <dbReference type="Pfam" id="PF07143"/>
    </source>
</evidence>
<proteinExistence type="predicted"/>
<dbReference type="Pfam" id="PF07143">
    <property type="entry name" value="CrtC"/>
    <property type="match status" value="1"/>
</dbReference>
<dbReference type="PANTHER" id="PTHR38591:SF1">
    <property type="entry name" value="BLL1000 PROTEIN"/>
    <property type="match status" value="1"/>
</dbReference>
<protein>
    <submittedName>
        <fullName evidence="2">Carotenoid 1,2-hydratase</fullName>
    </submittedName>
</protein>
<organism evidence="2 3">
    <name type="scientific">Vibrio marinisediminis</name>
    <dbReference type="NCBI Taxonomy" id="2758441"/>
    <lineage>
        <taxon>Bacteria</taxon>
        <taxon>Pseudomonadati</taxon>
        <taxon>Pseudomonadota</taxon>
        <taxon>Gammaproteobacteria</taxon>
        <taxon>Vibrionales</taxon>
        <taxon>Vibrionaceae</taxon>
        <taxon>Vibrio</taxon>
    </lineage>
</organism>
<dbReference type="AlphaFoldDB" id="A0A7W2FVH9"/>
<dbReference type="InterPro" id="IPR023374">
    <property type="entry name" value="AttH-like_dom_sf"/>
</dbReference>
<comment type="caution">
    <text evidence="2">The sequence shown here is derived from an EMBL/GenBank/DDBJ whole genome shotgun (WGS) entry which is preliminary data.</text>
</comment>
<sequence length="73" mass="8225">RFGYRLELTAKGPLVRHGDSGFSQKSADGQGSHYYSQPFWHIEGEVTLAGETREVSGRGWLDREWSSQLLSPD</sequence>
<dbReference type="PANTHER" id="PTHR38591">
    <property type="entry name" value="HYDROLASE"/>
    <property type="match status" value="1"/>
</dbReference>
<dbReference type="EMBL" id="JACFYF010000471">
    <property type="protein sequence ID" value="MBA5764983.1"/>
    <property type="molecule type" value="Genomic_DNA"/>
</dbReference>
<feature type="non-terminal residue" evidence="2">
    <location>
        <position position="1"/>
    </location>
</feature>
<evidence type="ECO:0000313" key="3">
    <source>
        <dbReference type="Proteomes" id="UP000571701"/>
    </source>
</evidence>
<feature type="domain" description="AttH" evidence="1">
    <location>
        <begin position="2"/>
        <end position="67"/>
    </location>
</feature>
<dbReference type="Proteomes" id="UP000571701">
    <property type="component" value="Unassembled WGS sequence"/>
</dbReference>
<dbReference type="SUPFAM" id="SSF159245">
    <property type="entry name" value="AttH-like"/>
    <property type="match status" value="1"/>
</dbReference>
<keyword evidence="3" id="KW-1185">Reference proteome</keyword>
<evidence type="ECO:0000313" key="2">
    <source>
        <dbReference type="EMBL" id="MBA5764983.1"/>
    </source>
</evidence>
<reference evidence="2 3" key="1">
    <citation type="submission" date="2020-07" db="EMBL/GenBank/DDBJ databases">
        <title>Vibrio marinisediminis sp. nov., isolated from marine sediment.</title>
        <authorList>
            <person name="Ji X."/>
        </authorList>
    </citation>
    <scope>NUCLEOTIDE SEQUENCE [LARGE SCALE GENOMIC DNA]</scope>
    <source>
        <strain evidence="2 3">404</strain>
    </source>
</reference>